<dbReference type="Gene3D" id="3.30.65.10">
    <property type="entry name" value="Bacterial Topoisomerase I, domain 1"/>
    <property type="match status" value="1"/>
</dbReference>
<dbReference type="GO" id="GO:0006265">
    <property type="term" value="P:DNA topological change"/>
    <property type="evidence" value="ECO:0007669"/>
    <property type="project" value="InterPro"/>
</dbReference>
<evidence type="ECO:0000259" key="10">
    <source>
        <dbReference type="PROSITE" id="PS51198"/>
    </source>
</evidence>
<dbReference type="SUPFAM" id="SSF52540">
    <property type="entry name" value="P-loop containing nucleoside triphosphate hydrolases"/>
    <property type="match status" value="1"/>
</dbReference>
<evidence type="ECO:0000256" key="7">
    <source>
        <dbReference type="ARBA" id="ARBA00034808"/>
    </source>
</evidence>
<reference evidence="11 12" key="1">
    <citation type="submission" date="2020-08" db="EMBL/GenBank/DDBJ databases">
        <title>Sequencing the genomes of 1000 actinobacteria strains.</title>
        <authorList>
            <person name="Klenk H.-P."/>
        </authorList>
    </citation>
    <scope>NUCLEOTIDE SEQUENCE [LARGE SCALE GENOMIC DNA]</scope>
    <source>
        <strain evidence="11 12">DSM 21065</strain>
    </source>
</reference>
<dbReference type="Pfam" id="PF00580">
    <property type="entry name" value="UvrD-helicase"/>
    <property type="match status" value="2"/>
</dbReference>
<evidence type="ECO:0000256" key="2">
    <source>
        <dbReference type="ARBA" id="ARBA00022801"/>
    </source>
</evidence>
<comment type="catalytic activity">
    <reaction evidence="6">
        <text>Couples ATP hydrolysis with the unwinding of duplex DNA by translocating in the 3'-5' direction.</text>
        <dbReference type="EC" id="5.6.2.4"/>
    </reaction>
</comment>
<evidence type="ECO:0000256" key="1">
    <source>
        <dbReference type="ARBA" id="ARBA00022741"/>
    </source>
</evidence>
<accession>A0A7W9E2B6</accession>
<evidence type="ECO:0000256" key="4">
    <source>
        <dbReference type="ARBA" id="ARBA00022840"/>
    </source>
</evidence>
<name>A0A7W9E2B6_9MICO</name>
<dbReference type="EC" id="5.6.2.4" evidence="7"/>
<keyword evidence="1 9" id="KW-0547">Nucleotide-binding</keyword>
<proteinExistence type="predicted"/>
<protein>
    <recommendedName>
        <fullName evidence="7">DNA 3'-5' helicase</fullName>
        <ecNumber evidence="7">5.6.2.4</ecNumber>
    </recommendedName>
</protein>
<dbReference type="GO" id="GO:0003916">
    <property type="term" value="F:DNA topoisomerase activity"/>
    <property type="evidence" value="ECO:0007669"/>
    <property type="project" value="InterPro"/>
</dbReference>
<evidence type="ECO:0000256" key="9">
    <source>
        <dbReference type="PROSITE-ProRule" id="PRU00560"/>
    </source>
</evidence>
<dbReference type="Proteomes" id="UP000561726">
    <property type="component" value="Unassembled WGS sequence"/>
</dbReference>
<keyword evidence="2 9" id="KW-0378">Hydrolase</keyword>
<evidence type="ECO:0000313" key="11">
    <source>
        <dbReference type="EMBL" id="MBB5639908.1"/>
    </source>
</evidence>
<organism evidence="11 12">
    <name type="scientific">Cryobacterium roopkundense</name>
    <dbReference type="NCBI Taxonomy" id="1001240"/>
    <lineage>
        <taxon>Bacteria</taxon>
        <taxon>Bacillati</taxon>
        <taxon>Actinomycetota</taxon>
        <taxon>Actinomycetes</taxon>
        <taxon>Micrococcales</taxon>
        <taxon>Microbacteriaceae</taxon>
        <taxon>Cryobacterium</taxon>
    </lineage>
</organism>
<dbReference type="PROSITE" id="PS51198">
    <property type="entry name" value="UVRD_HELICASE_ATP_BIND"/>
    <property type="match status" value="1"/>
</dbReference>
<dbReference type="OrthoDB" id="5298826at2"/>
<sequence>MTTEFSAHWVARKAAVGFGTLLDNPDLEQHIAGLSAVMREAIRMWRDDLPAFIAAQNESHYDSELEACGAFFQNVESSPLTPEQTRAVVCFDNRMLVVASAGSGKTSTMVAKAGFALHRNLVMPEKILMLAFNNAAAKELGARTQKRLAPLGLDADRVVAKTFHALGLEIIGKATGRKPTLAPWLDGGGDLAQLGRIVDVLRATNPPFRIHWDFFRAVLARDYPDPDAEPVTAAKAPAFRTAQGELVRSTGERMIADWLYFNGVEYVYEREYEVDTADSEHRQYHPDFYYPQIDAYHEHWAVDENGQAPEEFVGYLEGMQWKRETHRHHGTTLLETTMAELWSGEGLSHLAKELTERGIHLRANPERLLAGQSPTDYGRLLQTFRSFLTHAKSNCLSDEALRERLEEQTHGQVRFRDAAFLRLFAPIRRAWDEKLATEGCIDFEDMLNLSAEHLEAGDWESPYELVMVDEFQDASNARARLARALVAKPGRHLFAVGDDWQSINRFAGADVSVMTGFEDLFGPSEVMRLERTFRFPQSVADVSSHFVLQNPSQLVKRVVSSAAEFPPTIGAVSVDTDEAVKKAIHHRLKALHAQIARGTIPRAVGLRITVFVLGRYRHQIDCLPDCRDLSDLLDVTFMTIHASKGAEADYIVIPGMVSGKWGFPSTIPNDPVLRIAMPVAEDFSRAEERRLFYVALTRARRGVLLVTVKNRESPFLMELIRDHGIVRTNAIGEALESIVCPRCGRAFMVERTGKRGPFLGCCGYPRCKGTAVVT</sequence>
<evidence type="ECO:0000256" key="8">
    <source>
        <dbReference type="ARBA" id="ARBA00048988"/>
    </source>
</evidence>
<comment type="caution">
    <text evidence="11">The sequence shown here is derived from an EMBL/GenBank/DDBJ whole genome shotgun (WGS) entry which is preliminary data.</text>
</comment>
<dbReference type="AlphaFoldDB" id="A0A7W9E2B6"/>
<dbReference type="GO" id="GO:0005829">
    <property type="term" value="C:cytosol"/>
    <property type="evidence" value="ECO:0007669"/>
    <property type="project" value="TreeGrafter"/>
</dbReference>
<evidence type="ECO:0000313" key="12">
    <source>
        <dbReference type="Proteomes" id="UP000561726"/>
    </source>
</evidence>
<dbReference type="GO" id="GO:0005694">
    <property type="term" value="C:chromosome"/>
    <property type="evidence" value="ECO:0007669"/>
    <property type="project" value="InterPro"/>
</dbReference>
<dbReference type="GO" id="GO:0016787">
    <property type="term" value="F:hydrolase activity"/>
    <property type="evidence" value="ECO:0007669"/>
    <property type="project" value="UniProtKB-UniRule"/>
</dbReference>
<keyword evidence="3 9" id="KW-0347">Helicase</keyword>
<dbReference type="Gene3D" id="3.40.91.30">
    <property type="match status" value="1"/>
</dbReference>
<evidence type="ECO:0000256" key="5">
    <source>
        <dbReference type="ARBA" id="ARBA00023235"/>
    </source>
</evidence>
<dbReference type="GO" id="GO:0043138">
    <property type="term" value="F:3'-5' DNA helicase activity"/>
    <property type="evidence" value="ECO:0007669"/>
    <property type="project" value="UniProtKB-EC"/>
</dbReference>
<dbReference type="Pfam" id="PF01396">
    <property type="entry name" value="Zn_ribbon_Top1"/>
    <property type="match status" value="1"/>
</dbReference>
<dbReference type="RefSeq" id="WP_152602294.1">
    <property type="nucleotide sequence ID" value="NZ_JACHBQ010000001.1"/>
</dbReference>
<dbReference type="EMBL" id="JACHBQ010000001">
    <property type="protein sequence ID" value="MBB5639908.1"/>
    <property type="molecule type" value="Genomic_DNA"/>
</dbReference>
<dbReference type="InterPro" id="IPR013498">
    <property type="entry name" value="Topo_IA_Znf"/>
</dbReference>
<comment type="catalytic activity">
    <reaction evidence="8">
        <text>ATP + H2O = ADP + phosphate + H(+)</text>
        <dbReference type="Rhea" id="RHEA:13065"/>
        <dbReference type="ChEBI" id="CHEBI:15377"/>
        <dbReference type="ChEBI" id="CHEBI:15378"/>
        <dbReference type="ChEBI" id="CHEBI:30616"/>
        <dbReference type="ChEBI" id="CHEBI:43474"/>
        <dbReference type="ChEBI" id="CHEBI:456216"/>
        <dbReference type="EC" id="5.6.2.4"/>
    </reaction>
</comment>
<dbReference type="GO" id="GO:0003677">
    <property type="term" value="F:DNA binding"/>
    <property type="evidence" value="ECO:0007669"/>
    <property type="project" value="InterPro"/>
</dbReference>
<dbReference type="InterPro" id="IPR014016">
    <property type="entry name" value="UvrD-like_ATP-bd"/>
</dbReference>
<feature type="binding site" evidence="9">
    <location>
        <begin position="99"/>
        <end position="106"/>
    </location>
    <ligand>
        <name>ATP</name>
        <dbReference type="ChEBI" id="CHEBI:30616"/>
    </ligand>
</feature>
<dbReference type="Gene3D" id="3.40.50.300">
    <property type="entry name" value="P-loop containing nucleotide triphosphate hydrolases"/>
    <property type="match status" value="3"/>
</dbReference>
<dbReference type="InterPro" id="IPR000212">
    <property type="entry name" value="DNA_helicase_UvrD/REP"/>
</dbReference>
<evidence type="ECO:0000256" key="6">
    <source>
        <dbReference type="ARBA" id="ARBA00034617"/>
    </source>
</evidence>
<dbReference type="SUPFAM" id="SSF57783">
    <property type="entry name" value="Zinc beta-ribbon"/>
    <property type="match status" value="1"/>
</dbReference>
<evidence type="ECO:0000256" key="3">
    <source>
        <dbReference type="ARBA" id="ARBA00022806"/>
    </source>
</evidence>
<dbReference type="Pfam" id="PF13361">
    <property type="entry name" value="UvrD_C"/>
    <property type="match status" value="1"/>
</dbReference>
<dbReference type="GO" id="GO:0000725">
    <property type="term" value="P:recombinational repair"/>
    <property type="evidence" value="ECO:0007669"/>
    <property type="project" value="TreeGrafter"/>
</dbReference>
<dbReference type="GO" id="GO:0005524">
    <property type="term" value="F:ATP binding"/>
    <property type="evidence" value="ECO:0007669"/>
    <property type="project" value="UniProtKB-UniRule"/>
</dbReference>
<feature type="domain" description="UvrD-like helicase ATP-binding" evidence="10">
    <location>
        <begin position="78"/>
        <end position="536"/>
    </location>
</feature>
<dbReference type="PANTHER" id="PTHR11070:SF63">
    <property type="entry name" value="DNA HELICASE IV"/>
    <property type="match status" value="1"/>
</dbReference>
<dbReference type="InterPro" id="IPR014017">
    <property type="entry name" value="DNA_helicase_UvrD-like_C"/>
</dbReference>
<keyword evidence="4 9" id="KW-0067">ATP-binding</keyword>
<dbReference type="PANTHER" id="PTHR11070">
    <property type="entry name" value="UVRD / RECB / PCRA DNA HELICASE FAMILY MEMBER"/>
    <property type="match status" value="1"/>
</dbReference>
<gene>
    <name evidence="11" type="ORF">BJ997_000456</name>
</gene>
<dbReference type="InterPro" id="IPR027417">
    <property type="entry name" value="P-loop_NTPase"/>
</dbReference>
<keyword evidence="5" id="KW-0413">Isomerase</keyword>